<keyword evidence="1" id="KW-0472">Membrane</keyword>
<dbReference type="Pfam" id="PF16344">
    <property type="entry name" value="FecR_C"/>
    <property type="match status" value="1"/>
</dbReference>
<dbReference type="Proteomes" id="UP000245647">
    <property type="component" value="Unassembled WGS sequence"/>
</dbReference>
<dbReference type="PANTHER" id="PTHR30273">
    <property type="entry name" value="PERIPLASMIC SIGNAL SENSOR AND SIGMA FACTOR ACTIVATOR FECR-RELATED"/>
    <property type="match status" value="1"/>
</dbReference>
<reference evidence="4 5" key="1">
    <citation type="submission" date="2018-04" db="EMBL/GenBank/DDBJ databases">
        <title>Pedobacter chongqingensis sp. nov., isolated from a rottenly hemp rope.</title>
        <authorList>
            <person name="Cai Y."/>
        </authorList>
    </citation>
    <scope>NUCLEOTIDE SEQUENCE [LARGE SCALE GENOMIC DNA]</scope>
    <source>
        <strain evidence="4 5">FJ4-8</strain>
    </source>
</reference>
<dbReference type="Pfam" id="PF04773">
    <property type="entry name" value="FecR"/>
    <property type="match status" value="1"/>
</dbReference>
<comment type="caution">
    <text evidence="4">The sequence shown here is derived from an EMBL/GenBank/DDBJ whole genome shotgun (WGS) entry which is preliminary data.</text>
</comment>
<sequence length="331" mass="37021">MDINQIKELLKKYQEGRVNDEERVLIDEWLDKDPVFLNKDVIEDDDTEERLKQIKSGIDRHVKSRRINLRRLLSVAAVFLVFAGAGAFFLYSSLVENRIGPGVKLAVTKTEKGGWVIITTPKGLTHSFTLPDGSPVALNASSVIRYPSRFDGPVRPVYLDEGEAYFSVASDRRKPFTVYTAGCATTALGTSFDVRNYQKEHKVTVALVEGKVRVDNLHSPGAASKSSFLEPHEQVVLRKGSAQVQNKTFSDPLVVNGWRKGVLSFDNASAEEVITSIENRFNVTIENKSSIKDWKYTGMFREEGLTEVLETICLTEGVTYKVISKDSIQIN</sequence>
<evidence type="ECO:0000313" key="5">
    <source>
        <dbReference type="Proteomes" id="UP000245647"/>
    </source>
</evidence>
<dbReference type="Gene3D" id="3.55.50.30">
    <property type="match status" value="1"/>
</dbReference>
<evidence type="ECO:0000259" key="3">
    <source>
        <dbReference type="Pfam" id="PF16344"/>
    </source>
</evidence>
<evidence type="ECO:0000313" key="4">
    <source>
        <dbReference type="EMBL" id="PWG80106.1"/>
    </source>
</evidence>
<dbReference type="InterPro" id="IPR032508">
    <property type="entry name" value="FecR_C"/>
</dbReference>
<dbReference type="EMBL" id="QEAS01000010">
    <property type="protein sequence ID" value="PWG80106.1"/>
    <property type="molecule type" value="Genomic_DNA"/>
</dbReference>
<feature type="domain" description="Protein FecR C-terminal" evidence="3">
    <location>
        <begin position="263"/>
        <end position="330"/>
    </location>
</feature>
<feature type="domain" description="FecR protein" evidence="2">
    <location>
        <begin position="118"/>
        <end position="213"/>
    </location>
</feature>
<protein>
    <recommendedName>
        <fullName evidence="6">Anti-sigma factor</fullName>
    </recommendedName>
</protein>
<accession>A0A2U2PFD5</accession>
<dbReference type="Gene3D" id="2.60.120.1440">
    <property type="match status" value="1"/>
</dbReference>
<feature type="transmembrane region" description="Helical" evidence="1">
    <location>
        <begin position="72"/>
        <end position="91"/>
    </location>
</feature>
<dbReference type="PIRSF" id="PIRSF018266">
    <property type="entry name" value="FecR"/>
    <property type="match status" value="1"/>
</dbReference>
<gene>
    <name evidence="4" type="ORF">DDR33_12950</name>
</gene>
<dbReference type="OrthoDB" id="645173at2"/>
<evidence type="ECO:0000256" key="1">
    <source>
        <dbReference type="SAM" id="Phobius"/>
    </source>
</evidence>
<dbReference type="GO" id="GO:0016989">
    <property type="term" value="F:sigma factor antagonist activity"/>
    <property type="evidence" value="ECO:0007669"/>
    <property type="project" value="TreeGrafter"/>
</dbReference>
<dbReference type="AlphaFoldDB" id="A0A2U2PFD5"/>
<dbReference type="InterPro" id="IPR012373">
    <property type="entry name" value="Ferrdict_sens_TM"/>
</dbReference>
<dbReference type="RefSeq" id="WP_109416223.1">
    <property type="nucleotide sequence ID" value="NZ_QEAS01000010.1"/>
</dbReference>
<evidence type="ECO:0000259" key="2">
    <source>
        <dbReference type="Pfam" id="PF04773"/>
    </source>
</evidence>
<name>A0A2U2PFD5_9SPHI</name>
<keyword evidence="1" id="KW-0812">Transmembrane</keyword>
<keyword evidence="5" id="KW-1185">Reference proteome</keyword>
<organism evidence="4 5">
    <name type="scientific">Pararcticibacter amylolyticus</name>
    <dbReference type="NCBI Taxonomy" id="2173175"/>
    <lineage>
        <taxon>Bacteria</taxon>
        <taxon>Pseudomonadati</taxon>
        <taxon>Bacteroidota</taxon>
        <taxon>Sphingobacteriia</taxon>
        <taxon>Sphingobacteriales</taxon>
        <taxon>Sphingobacteriaceae</taxon>
        <taxon>Pararcticibacter</taxon>
    </lineage>
</organism>
<keyword evidence="1" id="KW-1133">Transmembrane helix</keyword>
<dbReference type="PANTHER" id="PTHR30273:SF2">
    <property type="entry name" value="PROTEIN FECR"/>
    <property type="match status" value="1"/>
</dbReference>
<proteinExistence type="predicted"/>
<evidence type="ECO:0008006" key="6">
    <source>
        <dbReference type="Google" id="ProtNLM"/>
    </source>
</evidence>
<dbReference type="InterPro" id="IPR006860">
    <property type="entry name" value="FecR"/>
</dbReference>